<reference evidence="3" key="1">
    <citation type="journal article" date="2019" name="Int. J. Syst. Evol. Microbiol.">
        <title>The Global Catalogue of Microorganisms (GCM) 10K type strain sequencing project: providing services to taxonomists for standard genome sequencing and annotation.</title>
        <authorList>
            <consortium name="The Broad Institute Genomics Platform"/>
            <consortium name="The Broad Institute Genome Sequencing Center for Infectious Disease"/>
            <person name="Wu L."/>
            <person name="Ma J."/>
        </authorList>
    </citation>
    <scope>NUCLEOTIDE SEQUENCE [LARGE SCALE GENOMIC DNA]</scope>
    <source>
        <strain evidence="3">CCUG 61948</strain>
    </source>
</reference>
<evidence type="ECO:0000313" key="2">
    <source>
        <dbReference type="EMBL" id="MFD0797039.1"/>
    </source>
</evidence>
<name>A0ABW3B366_9FLAO</name>
<keyword evidence="3" id="KW-1185">Reference proteome</keyword>
<proteinExistence type="predicted"/>
<accession>A0ABW3B366</accession>
<dbReference type="Proteomes" id="UP001597012">
    <property type="component" value="Unassembled WGS sequence"/>
</dbReference>
<keyword evidence="1" id="KW-0175">Coiled coil</keyword>
<organism evidence="2 3">
    <name type="scientific">Maribacter chungangensis</name>
    <dbReference type="NCBI Taxonomy" id="1069117"/>
    <lineage>
        <taxon>Bacteria</taxon>
        <taxon>Pseudomonadati</taxon>
        <taxon>Bacteroidota</taxon>
        <taxon>Flavobacteriia</taxon>
        <taxon>Flavobacteriales</taxon>
        <taxon>Flavobacteriaceae</taxon>
        <taxon>Maribacter</taxon>
    </lineage>
</organism>
<protein>
    <submittedName>
        <fullName evidence="2">Uncharacterized protein</fullName>
    </submittedName>
</protein>
<sequence length="252" mass="30250">MIITKLTAEHLRYFIFLMDGIISREEDFIEVGRIFKELQQQEIDISWHSINRAFELRNALKMELPPNKKAVLPQKRTLDALTKYYYGKRFVFRDLVCTEPDILVSEEEVRQHYERQRPTDAVIHQLFKKQPEKIAFIADQKESYEECLLDVENRFNEVVDELKETKERFKEFQLKVEEDINVQNMMITHLKAKIEQLETKRKRAFWVYRFFGAIGLFFVRIDYKQINLDTVIEDYLDGLDDILEGDILEDII</sequence>
<feature type="coiled-coil region" evidence="1">
    <location>
        <begin position="148"/>
        <end position="200"/>
    </location>
</feature>
<gene>
    <name evidence="2" type="ORF">ACFQZJ_06180</name>
</gene>
<evidence type="ECO:0000256" key="1">
    <source>
        <dbReference type="SAM" id="Coils"/>
    </source>
</evidence>
<comment type="caution">
    <text evidence="2">The sequence shown here is derived from an EMBL/GenBank/DDBJ whole genome shotgun (WGS) entry which is preliminary data.</text>
</comment>
<dbReference type="EMBL" id="JBHTHY010000003">
    <property type="protein sequence ID" value="MFD0797039.1"/>
    <property type="molecule type" value="Genomic_DNA"/>
</dbReference>
<evidence type="ECO:0000313" key="3">
    <source>
        <dbReference type="Proteomes" id="UP001597012"/>
    </source>
</evidence>
<dbReference type="RefSeq" id="WP_379933067.1">
    <property type="nucleotide sequence ID" value="NZ_JBHTHY010000003.1"/>
</dbReference>